<name>A0A9K3JX18_HELAN</name>
<accession>A0A9K3JX18</accession>
<feature type="region of interest" description="Disordered" evidence="1">
    <location>
        <begin position="40"/>
        <end position="80"/>
    </location>
</feature>
<evidence type="ECO:0000313" key="2">
    <source>
        <dbReference type="EMBL" id="KAF5822618.1"/>
    </source>
</evidence>
<reference evidence="2" key="2">
    <citation type="submission" date="2020-06" db="EMBL/GenBank/DDBJ databases">
        <title>Helianthus annuus Genome sequencing and assembly Release 2.</title>
        <authorList>
            <person name="Gouzy J."/>
            <person name="Langlade N."/>
            <person name="Munos S."/>
        </authorList>
    </citation>
    <scope>NUCLEOTIDE SEQUENCE</scope>
    <source>
        <tissue evidence="2">Leaves</tissue>
    </source>
</reference>
<organism evidence="2 3">
    <name type="scientific">Helianthus annuus</name>
    <name type="common">Common sunflower</name>
    <dbReference type="NCBI Taxonomy" id="4232"/>
    <lineage>
        <taxon>Eukaryota</taxon>
        <taxon>Viridiplantae</taxon>
        <taxon>Streptophyta</taxon>
        <taxon>Embryophyta</taxon>
        <taxon>Tracheophyta</taxon>
        <taxon>Spermatophyta</taxon>
        <taxon>Magnoliopsida</taxon>
        <taxon>eudicotyledons</taxon>
        <taxon>Gunneridae</taxon>
        <taxon>Pentapetalae</taxon>
        <taxon>asterids</taxon>
        <taxon>campanulids</taxon>
        <taxon>Asterales</taxon>
        <taxon>Asteraceae</taxon>
        <taxon>Asteroideae</taxon>
        <taxon>Heliantheae alliance</taxon>
        <taxon>Heliantheae</taxon>
        <taxon>Helianthus</taxon>
    </lineage>
</organism>
<reference evidence="2" key="1">
    <citation type="journal article" date="2017" name="Nature">
        <title>The sunflower genome provides insights into oil metabolism, flowering and Asterid evolution.</title>
        <authorList>
            <person name="Badouin H."/>
            <person name="Gouzy J."/>
            <person name="Grassa C.J."/>
            <person name="Murat F."/>
            <person name="Staton S.E."/>
            <person name="Cottret L."/>
            <person name="Lelandais-Briere C."/>
            <person name="Owens G.L."/>
            <person name="Carrere S."/>
            <person name="Mayjonade B."/>
            <person name="Legrand L."/>
            <person name="Gill N."/>
            <person name="Kane N.C."/>
            <person name="Bowers J.E."/>
            <person name="Hubner S."/>
            <person name="Bellec A."/>
            <person name="Berard A."/>
            <person name="Berges H."/>
            <person name="Blanchet N."/>
            <person name="Boniface M.C."/>
            <person name="Brunel D."/>
            <person name="Catrice O."/>
            <person name="Chaidir N."/>
            <person name="Claudel C."/>
            <person name="Donnadieu C."/>
            <person name="Faraut T."/>
            <person name="Fievet G."/>
            <person name="Helmstetter N."/>
            <person name="King M."/>
            <person name="Knapp S.J."/>
            <person name="Lai Z."/>
            <person name="Le Paslier M.C."/>
            <person name="Lippi Y."/>
            <person name="Lorenzon L."/>
            <person name="Mandel J.R."/>
            <person name="Marage G."/>
            <person name="Marchand G."/>
            <person name="Marquand E."/>
            <person name="Bret-Mestries E."/>
            <person name="Morien E."/>
            <person name="Nambeesan S."/>
            <person name="Nguyen T."/>
            <person name="Pegot-Espagnet P."/>
            <person name="Pouilly N."/>
            <person name="Raftis F."/>
            <person name="Sallet E."/>
            <person name="Schiex T."/>
            <person name="Thomas J."/>
            <person name="Vandecasteele C."/>
            <person name="Vares D."/>
            <person name="Vear F."/>
            <person name="Vautrin S."/>
            <person name="Crespi M."/>
            <person name="Mangin B."/>
            <person name="Burke J.M."/>
            <person name="Salse J."/>
            <person name="Munos S."/>
            <person name="Vincourt P."/>
            <person name="Rieseberg L.H."/>
            <person name="Langlade N.B."/>
        </authorList>
    </citation>
    <scope>NUCLEOTIDE SEQUENCE</scope>
    <source>
        <tissue evidence="2">Leaves</tissue>
    </source>
</reference>
<comment type="caution">
    <text evidence="2">The sequence shown here is derived from an EMBL/GenBank/DDBJ whole genome shotgun (WGS) entry which is preliminary data.</text>
</comment>
<dbReference type="EMBL" id="MNCJ02000316">
    <property type="protein sequence ID" value="KAF5822618.1"/>
    <property type="molecule type" value="Genomic_DNA"/>
</dbReference>
<evidence type="ECO:0000313" key="3">
    <source>
        <dbReference type="Proteomes" id="UP000215914"/>
    </source>
</evidence>
<evidence type="ECO:0000256" key="1">
    <source>
        <dbReference type="SAM" id="MobiDB-lite"/>
    </source>
</evidence>
<keyword evidence="3" id="KW-1185">Reference proteome</keyword>
<proteinExistence type="predicted"/>
<dbReference type="Proteomes" id="UP000215914">
    <property type="component" value="Unassembled WGS sequence"/>
</dbReference>
<dbReference type="AlphaFoldDB" id="A0A9K3JX18"/>
<protein>
    <submittedName>
        <fullName evidence="2">Uncharacterized protein</fullName>
    </submittedName>
</protein>
<feature type="compositionally biased region" description="Basic and acidic residues" evidence="1">
    <location>
        <begin position="68"/>
        <end position="80"/>
    </location>
</feature>
<dbReference type="Gramene" id="mRNA:HanXRQr2_Chr01g0028661">
    <property type="protein sequence ID" value="mRNA:HanXRQr2_Chr01g0028661"/>
    <property type="gene ID" value="HanXRQr2_Chr01g0028661"/>
</dbReference>
<gene>
    <name evidence="2" type="ORF">HanXRQr2_Chr01g0028661</name>
</gene>
<sequence>MFGEHSKKDKRVVQPSTFKLTNISIAGRVQLASTTATHVYLNPTTGPMKSIATRDQDSNRLPSTVEFSRAKEKSKESIGN</sequence>